<comment type="caution">
    <text evidence="1">The sequence shown here is derived from an EMBL/GenBank/DDBJ whole genome shotgun (WGS) entry which is preliminary data.</text>
</comment>
<feature type="non-terminal residue" evidence="1">
    <location>
        <position position="1"/>
    </location>
</feature>
<proteinExistence type="predicted"/>
<evidence type="ECO:0000313" key="1">
    <source>
        <dbReference type="EMBL" id="EKC55946.1"/>
    </source>
</evidence>
<dbReference type="Gene3D" id="3.30.1360.150">
    <property type="match status" value="1"/>
</dbReference>
<reference evidence="1" key="1">
    <citation type="journal article" date="2013" name="Environ. Microbiol.">
        <title>Microbiota from the distal guts of lean and obese adolescents exhibit partial functional redundancy besides clear differences in community structure.</title>
        <authorList>
            <person name="Ferrer M."/>
            <person name="Ruiz A."/>
            <person name="Lanza F."/>
            <person name="Haange S.B."/>
            <person name="Oberbach A."/>
            <person name="Till H."/>
            <person name="Bargiela R."/>
            <person name="Campoy C."/>
            <person name="Segura M.T."/>
            <person name="Richter M."/>
            <person name="von Bergen M."/>
            <person name="Seifert J."/>
            <person name="Suarez A."/>
        </authorList>
    </citation>
    <scope>NUCLEOTIDE SEQUENCE</scope>
</reference>
<accession>K1T9D4</accession>
<sequence length="106" mass="12116">FFITSTGYADADPVDPPQYKIPGGEFHIERCSALLNLYLAAIYGEGQWVEAHFEQQIYLNHKLIEQKQLNISEILNRAARIFGTVQRSERCVFFTTFAIGSVDSYH</sequence>
<gene>
    <name evidence="1" type="ORF">LEA_15085</name>
</gene>
<protein>
    <submittedName>
        <fullName evidence="1">Alkaline phosphatase</fullName>
    </submittedName>
</protein>
<name>K1T9D4_9ZZZZ</name>
<organism evidence="1">
    <name type="scientific">human gut metagenome</name>
    <dbReference type="NCBI Taxonomy" id="408170"/>
    <lineage>
        <taxon>unclassified sequences</taxon>
        <taxon>metagenomes</taxon>
        <taxon>organismal metagenomes</taxon>
    </lineage>
</organism>
<dbReference type="AlphaFoldDB" id="K1T9D4"/>
<dbReference type="EMBL" id="AJWY01010290">
    <property type="protein sequence ID" value="EKC55946.1"/>
    <property type="molecule type" value="Genomic_DNA"/>
</dbReference>